<reference evidence="4 5" key="1">
    <citation type="submission" date="2018-06" db="EMBL/GenBank/DDBJ databases">
        <authorList>
            <consortium name="Pathogen Informatics"/>
            <person name="Doyle S."/>
        </authorList>
    </citation>
    <scope>NUCLEOTIDE SEQUENCE [LARGE SCALE GENOMIC DNA]</scope>
    <source>
        <strain evidence="4 5">NCTC13292</strain>
    </source>
</reference>
<evidence type="ECO:0000256" key="2">
    <source>
        <dbReference type="ARBA" id="ARBA00007637"/>
    </source>
</evidence>
<feature type="domain" description="NAD-dependent epimerase/dehydratase" evidence="3">
    <location>
        <begin position="4"/>
        <end position="227"/>
    </location>
</feature>
<evidence type="ECO:0000259" key="3">
    <source>
        <dbReference type="Pfam" id="PF01370"/>
    </source>
</evidence>
<dbReference type="SUPFAM" id="SSF51735">
    <property type="entry name" value="NAD(P)-binding Rossmann-fold domains"/>
    <property type="match status" value="1"/>
</dbReference>
<dbReference type="InterPro" id="IPR001509">
    <property type="entry name" value="Epimerase_deHydtase"/>
</dbReference>
<comment type="pathway">
    <text evidence="1">Bacterial outer membrane biogenesis; LPS O-antigen biosynthesis.</text>
</comment>
<dbReference type="Gene3D" id="3.40.50.720">
    <property type="entry name" value="NAD(P)-binding Rossmann-like Domain"/>
    <property type="match status" value="1"/>
</dbReference>
<sequence length="327" mass="36858">MISIVTGATGCLGLNLTRRLIQEGHDVIALGRNEHLGKIVSQLGAQFIPMDLAEKEKLKKISANADLIFHCAARSSIWGAYREFYQANVIGTQNIIEATPSHARLIHVSSPSIYFDFTEKHGIKEDAPLPRKPANHYIQTKLLAERLIDEAYQKKNLRVITIRPRAIFGPYDRAIVPRILQSERKGVLPVIGNGQNIIDITYVDNVVESLVLAANASNNVEGKKYNITNDEPKTLIAILSMVFTALHKPLQVKYLPYQRARVIAYCLENFYRLLRLKQEPPLTCYSAGVLALGQTLNMDAAKQDLHYKPLLNIEQGIERFAKWYQDL</sequence>
<dbReference type="InterPro" id="IPR036291">
    <property type="entry name" value="NAD(P)-bd_dom_sf"/>
</dbReference>
<dbReference type="RefSeq" id="WP_115222439.1">
    <property type="nucleotide sequence ID" value="NZ_UGOA01000001.1"/>
</dbReference>
<keyword evidence="4" id="KW-0413">Isomerase</keyword>
<name>A0A378JAL6_9GAMM</name>
<protein>
    <submittedName>
        <fullName evidence="4">3-beta hydroxysteroid dehydrogenase/isomerase</fullName>
    </submittedName>
</protein>
<dbReference type="PANTHER" id="PTHR43000">
    <property type="entry name" value="DTDP-D-GLUCOSE 4,6-DEHYDRATASE-RELATED"/>
    <property type="match status" value="1"/>
</dbReference>
<dbReference type="Pfam" id="PF01370">
    <property type="entry name" value="Epimerase"/>
    <property type="match status" value="1"/>
</dbReference>
<dbReference type="AlphaFoldDB" id="A0A378JAL6"/>
<organism evidence="4 5">
    <name type="scientific">Legionella donaldsonii</name>
    <dbReference type="NCBI Taxonomy" id="45060"/>
    <lineage>
        <taxon>Bacteria</taxon>
        <taxon>Pseudomonadati</taxon>
        <taxon>Pseudomonadota</taxon>
        <taxon>Gammaproteobacteria</taxon>
        <taxon>Legionellales</taxon>
        <taxon>Legionellaceae</taxon>
        <taxon>Legionella</taxon>
    </lineage>
</organism>
<dbReference type="GO" id="GO:0016853">
    <property type="term" value="F:isomerase activity"/>
    <property type="evidence" value="ECO:0007669"/>
    <property type="project" value="UniProtKB-KW"/>
</dbReference>
<accession>A0A378JAL6</accession>
<gene>
    <name evidence="4" type="ORF">NCTC13292_02930</name>
</gene>
<proteinExistence type="inferred from homology"/>
<evidence type="ECO:0000256" key="1">
    <source>
        <dbReference type="ARBA" id="ARBA00005125"/>
    </source>
</evidence>
<keyword evidence="5" id="KW-1185">Reference proteome</keyword>
<dbReference type="EMBL" id="UGOA01000001">
    <property type="protein sequence ID" value="STX44833.1"/>
    <property type="molecule type" value="Genomic_DNA"/>
</dbReference>
<dbReference type="OrthoDB" id="9801056at2"/>
<dbReference type="Proteomes" id="UP000254677">
    <property type="component" value="Unassembled WGS sequence"/>
</dbReference>
<evidence type="ECO:0000313" key="4">
    <source>
        <dbReference type="EMBL" id="STX44833.1"/>
    </source>
</evidence>
<comment type="similarity">
    <text evidence="2">Belongs to the NAD(P)-dependent epimerase/dehydratase family.</text>
</comment>
<evidence type="ECO:0000313" key="5">
    <source>
        <dbReference type="Proteomes" id="UP000254677"/>
    </source>
</evidence>